<comment type="caution">
    <text evidence="2">The sequence shown here is derived from an EMBL/GenBank/DDBJ whole genome shotgun (WGS) entry which is preliminary data.</text>
</comment>
<dbReference type="InterPro" id="IPR036113">
    <property type="entry name" value="Asp/Glu-ADT_sf_sub_c"/>
</dbReference>
<reference evidence="2 3" key="1">
    <citation type="journal article" date="2019" name="Nat. Microbiol.">
        <title>Mediterranean grassland soil C-N compound turnover is dependent on rainfall and depth, and is mediated by genomically divergent microorganisms.</title>
        <authorList>
            <person name="Diamond S."/>
            <person name="Andeer P.F."/>
            <person name="Li Z."/>
            <person name="Crits-Christoph A."/>
            <person name="Burstein D."/>
            <person name="Anantharaman K."/>
            <person name="Lane K.R."/>
            <person name="Thomas B.C."/>
            <person name="Pan C."/>
            <person name="Northen T.R."/>
            <person name="Banfield J.F."/>
        </authorList>
    </citation>
    <scope>NUCLEOTIDE SEQUENCE [LARGE SCALE GENOMIC DNA]</scope>
    <source>
        <strain evidence="2">NP_7</strain>
    </source>
</reference>
<dbReference type="AlphaFoldDB" id="A0A537J633"/>
<dbReference type="Proteomes" id="UP000320048">
    <property type="component" value="Unassembled WGS sequence"/>
</dbReference>
<feature type="region of interest" description="Disordered" evidence="1">
    <location>
        <begin position="46"/>
        <end position="68"/>
    </location>
</feature>
<accession>A0A537J633</accession>
<evidence type="ECO:0000313" key="3">
    <source>
        <dbReference type="Proteomes" id="UP000320048"/>
    </source>
</evidence>
<dbReference type="EMBL" id="VBAO01000366">
    <property type="protein sequence ID" value="TMI78526.1"/>
    <property type="molecule type" value="Genomic_DNA"/>
</dbReference>
<gene>
    <name evidence="2" type="ORF">E6H04_12285</name>
</gene>
<name>A0A537J633_9BACT</name>
<dbReference type="GO" id="GO:0006450">
    <property type="term" value="P:regulation of translational fidelity"/>
    <property type="evidence" value="ECO:0007669"/>
    <property type="project" value="InterPro"/>
</dbReference>
<proteinExistence type="predicted"/>
<evidence type="ECO:0000256" key="1">
    <source>
        <dbReference type="SAM" id="MobiDB-lite"/>
    </source>
</evidence>
<protein>
    <recommendedName>
        <fullName evidence="4">Asp-tRNA(Asn)/Glu-tRNA(Gln) amidotransferase subunit GatC</fullName>
    </recommendedName>
</protein>
<organism evidence="2 3">
    <name type="scientific">Candidatus Segetimicrobium genomatis</name>
    <dbReference type="NCBI Taxonomy" id="2569760"/>
    <lineage>
        <taxon>Bacteria</taxon>
        <taxon>Bacillati</taxon>
        <taxon>Candidatus Sysuimicrobiota</taxon>
        <taxon>Candidatus Sysuimicrobiia</taxon>
        <taxon>Candidatus Sysuimicrobiales</taxon>
        <taxon>Candidatus Segetimicrobiaceae</taxon>
        <taxon>Candidatus Segetimicrobium</taxon>
    </lineage>
</organism>
<sequence length="68" mass="7382">MATVDDLERIAHLAGMSISRSDLERLAPLLEALYADLDRLRTLPIADLEPAFTPRPSGPAEGERGGRP</sequence>
<evidence type="ECO:0000313" key="2">
    <source>
        <dbReference type="EMBL" id="TMI78526.1"/>
    </source>
</evidence>
<evidence type="ECO:0008006" key="4">
    <source>
        <dbReference type="Google" id="ProtNLM"/>
    </source>
</evidence>
<dbReference type="SUPFAM" id="SSF141000">
    <property type="entry name" value="Glu-tRNAGln amidotransferase C subunit"/>
    <property type="match status" value="1"/>
</dbReference>